<proteinExistence type="inferred from homology"/>
<evidence type="ECO:0000256" key="1">
    <source>
        <dbReference type="ARBA" id="ARBA00004141"/>
    </source>
</evidence>
<dbReference type="Proteomes" id="UP000678228">
    <property type="component" value="Unassembled WGS sequence"/>
</dbReference>
<dbReference type="Pfam" id="PF03845">
    <property type="entry name" value="Spore_permease"/>
    <property type="match status" value="1"/>
</dbReference>
<dbReference type="InterPro" id="IPR004761">
    <property type="entry name" value="Spore_GerAB"/>
</dbReference>
<feature type="transmembrane region" description="Helical" evidence="8">
    <location>
        <begin position="43"/>
        <end position="65"/>
    </location>
</feature>
<evidence type="ECO:0000256" key="5">
    <source>
        <dbReference type="ARBA" id="ARBA00022692"/>
    </source>
</evidence>
<feature type="transmembrane region" description="Helical" evidence="8">
    <location>
        <begin position="151"/>
        <end position="170"/>
    </location>
</feature>
<protein>
    <submittedName>
        <fullName evidence="9">Endospore germination permease</fullName>
    </submittedName>
</protein>
<feature type="transmembrane region" description="Helical" evidence="8">
    <location>
        <begin position="308"/>
        <end position="325"/>
    </location>
</feature>
<keyword evidence="5 8" id="KW-0812">Transmembrane</keyword>
<keyword evidence="4" id="KW-0309">Germination</keyword>
<feature type="transmembrane region" description="Helical" evidence="8">
    <location>
        <begin position="337"/>
        <end position="357"/>
    </location>
</feature>
<dbReference type="GO" id="GO:0016020">
    <property type="term" value="C:membrane"/>
    <property type="evidence" value="ECO:0007669"/>
    <property type="project" value="UniProtKB-SubCell"/>
</dbReference>
<evidence type="ECO:0000313" key="9">
    <source>
        <dbReference type="EMBL" id="MBP3950493.1"/>
    </source>
</evidence>
<evidence type="ECO:0000256" key="6">
    <source>
        <dbReference type="ARBA" id="ARBA00022989"/>
    </source>
</evidence>
<organism evidence="9 10">
    <name type="scientific">Halalkalibacter suaedae</name>
    <dbReference type="NCBI Taxonomy" id="2822140"/>
    <lineage>
        <taxon>Bacteria</taxon>
        <taxon>Bacillati</taxon>
        <taxon>Bacillota</taxon>
        <taxon>Bacilli</taxon>
        <taxon>Bacillales</taxon>
        <taxon>Bacillaceae</taxon>
        <taxon>Halalkalibacter</taxon>
    </lineage>
</organism>
<dbReference type="EMBL" id="JAGKSQ010000002">
    <property type="protein sequence ID" value="MBP3950493.1"/>
    <property type="molecule type" value="Genomic_DNA"/>
</dbReference>
<keyword evidence="3" id="KW-0813">Transport</keyword>
<dbReference type="AlphaFoldDB" id="A0A940WUI5"/>
<evidence type="ECO:0000256" key="7">
    <source>
        <dbReference type="ARBA" id="ARBA00023136"/>
    </source>
</evidence>
<evidence type="ECO:0000256" key="4">
    <source>
        <dbReference type="ARBA" id="ARBA00022544"/>
    </source>
</evidence>
<evidence type="ECO:0000256" key="8">
    <source>
        <dbReference type="SAM" id="Phobius"/>
    </source>
</evidence>
<feature type="transmembrane region" description="Helical" evidence="8">
    <location>
        <begin position="274"/>
        <end position="296"/>
    </location>
</feature>
<reference evidence="9" key="1">
    <citation type="submission" date="2021-03" db="EMBL/GenBank/DDBJ databases">
        <title>Bacillus suaedae sp. nov., isolated from Suaeda aralocaspica.</title>
        <authorList>
            <person name="Lei R.F.R."/>
        </authorList>
    </citation>
    <scope>NUCLEOTIDE SEQUENCE</scope>
    <source>
        <strain evidence="9">YZJH907-2</strain>
    </source>
</reference>
<keyword evidence="10" id="KW-1185">Reference proteome</keyword>
<dbReference type="RefSeq" id="WP_210596133.1">
    <property type="nucleotide sequence ID" value="NZ_JAGKSQ010000002.1"/>
</dbReference>
<keyword evidence="6 8" id="KW-1133">Transmembrane helix</keyword>
<feature type="transmembrane region" description="Helical" evidence="8">
    <location>
        <begin position="190"/>
        <end position="209"/>
    </location>
</feature>
<feature type="transmembrane region" description="Helical" evidence="8">
    <location>
        <begin position="14"/>
        <end position="31"/>
    </location>
</feature>
<dbReference type="NCBIfam" id="TIGR00912">
    <property type="entry name" value="2A0309"/>
    <property type="match status" value="1"/>
</dbReference>
<feature type="transmembrane region" description="Helical" evidence="8">
    <location>
        <begin position="221"/>
        <end position="243"/>
    </location>
</feature>
<sequence>MSPLQPEEISYKEIVYAIVSMLIGAGILTLPRSLAEETKAVDGWISILIAGVIAAFFVWVVAKLATKFPQTTFVDYAAKIVTKPIAVALTFLFACHFIGYAAYETRVVGDITVLYLFDRTPNEVVALLFLLIVIYAVYGSTFVILRLNLMFLPIILFISLLIPVLNVGFIELDNAKPIYTSSAIDYLQGIKVSAFSLLGFEILLFYIAFLKTTKKVVKGSMMGIGLTVVIYLVIYLTVVGVFGNETTKNLWNPTIELAKEVQIPGEFFERFESIFFTIWIMTLFNTTAMAFDVAVIALKSILPKIKRTILISVLSPIIYMIAFFPRNMVQVEKMGEWMSYSGLFMSMTVPLLILIIAKIRRIQGNE</sequence>
<accession>A0A940WUI5</accession>
<keyword evidence="7 8" id="KW-0472">Membrane</keyword>
<name>A0A940WUI5_9BACI</name>
<gene>
    <name evidence="9" type="ORF">J7W16_05055</name>
</gene>
<dbReference type="PANTHER" id="PTHR34975">
    <property type="entry name" value="SPORE GERMINATION PROTEIN A2"/>
    <property type="match status" value="1"/>
</dbReference>
<feature type="transmembrane region" description="Helical" evidence="8">
    <location>
        <begin position="123"/>
        <end position="144"/>
    </location>
</feature>
<evidence type="ECO:0000256" key="3">
    <source>
        <dbReference type="ARBA" id="ARBA00022448"/>
    </source>
</evidence>
<evidence type="ECO:0000313" key="10">
    <source>
        <dbReference type="Proteomes" id="UP000678228"/>
    </source>
</evidence>
<comment type="caution">
    <text evidence="9">The sequence shown here is derived from an EMBL/GenBank/DDBJ whole genome shotgun (WGS) entry which is preliminary data.</text>
</comment>
<dbReference type="GO" id="GO:0009847">
    <property type="term" value="P:spore germination"/>
    <property type="evidence" value="ECO:0007669"/>
    <property type="project" value="InterPro"/>
</dbReference>
<evidence type="ECO:0000256" key="2">
    <source>
        <dbReference type="ARBA" id="ARBA00007998"/>
    </source>
</evidence>
<dbReference type="Gene3D" id="1.20.1740.10">
    <property type="entry name" value="Amino acid/polyamine transporter I"/>
    <property type="match status" value="1"/>
</dbReference>
<comment type="subcellular location">
    <subcellularLocation>
        <location evidence="1">Membrane</location>
        <topology evidence="1">Multi-pass membrane protein</topology>
    </subcellularLocation>
</comment>
<feature type="transmembrane region" description="Helical" evidence="8">
    <location>
        <begin position="85"/>
        <end position="103"/>
    </location>
</feature>
<comment type="similarity">
    <text evidence="2">Belongs to the amino acid-polyamine-organocation (APC) superfamily. Spore germination protein (SGP) (TC 2.A.3.9) family.</text>
</comment>
<dbReference type="PANTHER" id="PTHR34975:SF2">
    <property type="entry name" value="SPORE GERMINATION PROTEIN A2"/>
    <property type="match status" value="1"/>
</dbReference>